<proteinExistence type="predicted"/>
<sequence length="377" mass="40096">MTLPLSGLLVVSLEQAVAAPLCTCRLADAGARVIKIERPEGDFARGYDALAKGESIHFVWLNRGKESVVLDLTRTDDRALLAAMIARADVLVQNLKPGALAKLGFDPSALREAHPRLIVCSISGYGETGPYARRKAYDLLVQAETGLASLTGGPGEPARVGCSVADIAAGLAAYEALLEALIARGRTGEGALLSVSLFDALAEWMTVPLLQHEGGRTPRRIGLAHPGIAPYGVFRSRDGDEVLISIQNDREWRVLARDVMGDAALAADPDFATNVARMARRPDTDGRVQAAFATLPTDELIARLATAEIAFARVNDMAALAAHPQLRRVTVDTPHGPVPYPAPPRPHRDDYGPVPALGRHTAAVRAEFAPAVQDTPA</sequence>
<dbReference type="InterPro" id="IPR044855">
    <property type="entry name" value="CoA-Trfase_III_dom3_sf"/>
</dbReference>
<dbReference type="Pfam" id="PF02515">
    <property type="entry name" value="CoA_transf_3"/>
    <property type="match status" value="1"/>
</dbReference>
<name>A0ABT5JIF6_RHOTP</name>
<reference evidence="3" key="1">
    <citation type="journal article" date="2023" name="Microbiol Resour">
        <title>Genome Sequences of Rhodoplanes serenus and Two Thermotolerant Strains, Rhodoplanes tepidamans and 'Rhodoplanes cryptolactis,' Further Refine the Genus.</title>
        <authorList>
            <person name="Rayyan A.A."/>
            <person name="Kyndt J.A."/>
        </authorList>
    </citation>
    <scope>NUCLEOTIDE SEQUENCE</scope>
    <source>
        <strain evidence="3">DSM 9987</strain>
    </source>
</reference>
<organism evidence="3 4">
    <name type="scientific">Rhodoplanes tepidamans</name>
    <name type="common">Rhodoplanes cryptolactis</name>
    <dbReference type="NCBI Taxonomy" id="200616"/>
    <lineage>
        <taxon>Bacteria</taxon>
        <taxon>Pseudomonadati</taxon>
        <taxon>Pseudomonadota</taxon>
        <taxon>Alphaproteobacteria</taxon>
        <taxon>Hyphomicrobiales</taxon>
        <taxon>Nitrobacteraceae</taxon>
        <taxon>Rhodoplanes</taxon>
    </lineage>
</organism>
<dbReference type="InterPro" id="IPR023606">
    <property type="entry name" value="CoA-Trfase_III_dom_1_sf"/>
</dbReference>
<dbReference type="Gene3D" id="3.40.50.10540">
    <property type="entry name" value="Crotonobetainyl-coa:carnitine coa-transferase, domain 1"/>
    <property type="match status" value="1"/>
</dbReference>
<evidence type="ECO:0000256" key="2">
    <source>
        <dbReference type="SAM" id="MobiDB-lite"/>
    </source>
</evidence>
<dbReference type="PANTHER" id="PTHR48207">
    <property type="entry name" value="SUCCINATE--HYDROXYMETHYLGLUTARATE COA-TRANSFERASE"/>
    <property type="match status" value="1"/>
</dbReference>
<dbReference type="RefSeq" id="WP_272780213.1">
    <property type="nucleotide sequence ID" value="NZ_JAQQLI010000070.1"/>
</dbReference>
<gene>
    <name evidence="3" type="ORF">PQJ73_27210</name>
</gene>
<dbReference type="Proteomes" id="UP001165652">
    <property type="component" value="Unassembled WGS sequence"/>
</dbReference>
<dbReference type="Gene3D" id="3.30.1540.10">
    <property type="entry name" value="formyl-coa transferase, domain 3"/>
    <property type="match status" value="1"/>
</dbReference>
<evidence type="ECO:0000313" key="3">
    <source>
        <dbReference type="EMBL" id="MDC7789387.1"/>
    </source>
</evidence>
<protein>
    <submittedName>
        <fullName evidence="3">CaiB/BaiF CoA-transferase family protein</fullName>
    </submittedName>
</protein>
<dbReference type="InterPro" id="IPR003673">
    <property type="entry name" value="CoA-Trfase_fam_III"/>
</dbReference>
<reference evidence="3" key="2">
    <citation type="submission" date="2023-02" db="EMBL/GenBank/DDBJ databases">
        <authorList>
            <person name="Rayyan A."/>
            <person name="Meyer T."/>
            <person name="Kyndt J.A."/>
        </authorList>
    </citation>
    <scope>NUCLEOTIDE SEQUENCE</scope>
    <source>
        <strain evidence="3">DSM 9987</strain>
    </source>
</reference>
<keyword evidence="1" id="KW-0808">Transferase</keyword>
<feature type="region of interest" description="Disordered" evidence="2">
    <location>
        <begin position="330"/>
        <end position="356"/>
    </location>
</feature>
<evidence type="ECO:0000313" key="4">
    <source>
        <dbReference type="Proteomes" id="UP001165652"/>
    </source>
</evidence>
<dbReference type="InterPro" id="IPR050483">
    <property type="entry name" value="CoA-transferase_III_domain"/>
</dbReference>
<comment type="caution">
    <text evidence="3">The sequence shown here is derived from an EMBL/GenBank/DDBJ whole genome shotgun (WGS) entry which is preliminary data.</text>
</comment>
<keyword evidence="4" id="KW-1185">Reference proteome</keyword>
<dbReference type="EMBL" id="JAQQLI010000070">
    <property type="protein sequence ID" value="MDC7789387.1"/>
    <property type="molecule type" value="Genomic_DNA"/>
</dbReference>
<accession>A0ABT5JIF6</accession>
<dbReference type="PANTHER" id="PTHR48207:SF3">
    <property type="entry name" value="SUCCINATE--HYDROXYMETHYLGLUTARATE COA-TRANSFERASE"/>
    <property type="match status" value="1"/>
</dbReference>
<dbReference type="SUPFAM" id="SSF89796">
    <property type="entry name" value="CoA-transferase family III (CaiB/BaiF)"/>
    <property type="match status" value="1"/>
</dbReference>
<evidence type="ECO:0000256" key="1">
    <source>
        <dbReference type="ARBA" id="ARBA00022679"/>
    </source>
</evidence>